<evidence type="ECO:0000259" key="2">
    <source>
        <dbReference type="PROSITE" id="PS50006"/>
    </source>
</evidence>
<dbReference type="EMBL" id="CAJOBI010005160">
    <property type="protein sequence ID" value="CAF4023673.1"/>
    <property type="molecule type" value="Genomic_DNA"/>
</dbReference>
<dbReference type="InterPro" id="IPR052642">
    <property type="entry name" value="CC-FHA_domain"/>
</dbReference>
<accession>A0A8S2NX72</accession>
<feature type="coiled-coil region" evidence="1">
    <location>
        <begin position="227"/>
        <end position="366"/>
    </location>
</feature>
<dbReference type="Proteomes" id="UP000676336">
    <property type="component" value="Unassembled WGS sequence"/>
</dbReference>
<feature type="coiled-coil region" evidence="1">
    <location>
        <begin position="702"/>
        <end position="744"/>
    </location>
</feature>
<dbReference type="SUPFAM" id="SSF49879">
    <property type="entry name" value="SMAD/FHA domain"/>
    <property type="match status" value="1"/>
</dbReference>
<feature type="non-terminal residue" evidence="3">
    <location>
        <position position="1"/>
    </location>
</feature>
<dbReference type="InterPro" id="IPR008984">
    <property type="entry name" value="SMAD_FHA_dom_sf"/>
</dbReference>
<evidence type="ECO:0000313" key="4">
    <source>
        <dbReference type="Proteomes" id="UP000676336"/>
    </source>
</evidence>
<dbReference type="Gene3D" id="1.10.287.1490">
    <property type="match status" value="1"/>
</dbReference>
<feature type="domain" description="FHA" evidence="2">
    <location>
        <begin position="36"/>
        <end position="86"/>
    </location>
</feature>
<comment type="caution">
    <text evidence="3">The sequence shown here is derived from an EMBL/GenBank/DDBJ whole genome shotgun (WGS) entry which is preliminary data.</text>
</comment>
<gene>
    <name evidence="3" type="ORF">SMN809_LOCUS13168</name>
</gene>
<evidence type="ECO:0000256" key="1">
    <source>
        <dbReference type="SAM" id="Coils"/>
    </source>
</evidence>
<dbReference type="PROSITE" id="PS50006">
    <property type="entry name" value="FHA_DOMAIN"/>
    <property type="match status" value="1"/>
</dbReference>
<sequence>ISNLDVTFSDQACRKMKGYLYSQDGAYAFPLGPKVTTIGRENCDISITSPHVDNQHALIEYDDEQRCFVLKDLNSSTGTYVHECRVQNAAVRLADGDFLRFGFNGLPLEFHIEQQQQHQQQETTMPSIYPRQAASNSLHMITQTIPSRRSSNSITNYQQQIDVQQSPGLSLRTRALSAGTKKISAITPINQTSNCVRDSIVRPNAWTVTSTSNSGRTIINGSFSGELDLQNQDNSEITNRVSQLEKEVKGRDTEIRDLTERLRSLEPLSSTFKSEVQTLRTELDKVKREKQSASGLISSLQRDLHSKHNQLCANIWRCFAADDDNDEYDEDQHNIIEQIEQLQQKLNESRNELEHHREIYSSSNEQQKTSFGKLIDIFTIAMHEQTTERILLHARQQMLEFEEADAESFAGMFRQTAINALNCHVKLISELNSLVTKQNDQEQDLYTNDILALIRRQYEEFEHEKQNLSFEQTSRERTLRSELEQITNEKDTIWQQRFNEECNRLREQAAQLQREHDEQSSSLSARLEEAETQNRDYLQKLNILETESSEKIDELTTKLEKYQQQLTEDNERQNQLASINERQKEELIQLEKERDATIEDLNRQVEAYKDQVRQFSITIIQLEKSLGDEQEKRIKLQADLDILNKNDQGRMSTSSASPPPVAMETVVPVFTAPVADLSQELFAYKSRVQEQEQIIISLRRDLAGMTARLSDVQGELSEKQKQALEKSELTIREQAKELNDTRLKLSKLSDIVDKQSTQIETLQSDLS</sequence>
<dbReference type="SMART" id="SM00240">
    <property type="entry name" value="FHA"/>
    <property type="match status" value="1"/>
</dbReference>
<dbReference type="PANTHER" id="PTHR18853:SF10">
    <property type="entry name" value="FHA DOMAIN-CONTAINING PROTEIN"/>
    <property type="match status" value="1"/>
</dbReference>
<name>A0A8S2NX72_9BILA</name>
<dbReference type="PANTHER" id="PTHR18853">
    <property type="entry name" value="FORKHEAD-ASSOCIATED DOMAIN-CONTAINING PROTEIN 1-RELATED"/>
    <property type="match status" value="1"/>
</dbReference>
<dbReference type="Gene3D" id="2.60.200.20">
    <property type="match status" value="1"/>
</dbReference>
<dbReference type="Pfam" id="PF00498">
    <property type="entry name" value="FHA"/>
    <property type="match status" value="1"/>
</dbReference>
<proteinExistence type="predicted"/>
<reference evidence="3" key="1">
    <citation type="submission" date="2021-02" db="EMBL/GenBank/DDBJ databases">
        <authorList>
            <person name="Nowell W R."/>
        </authorList>
    </citation>
    <scope>NUCLEOTIDE SEQUENCE</scope>
</reference>
<organism evidence="3 4">
    <name type="scientific">Rotaria magnacalcarata</name>
    <dbReference type="NCBI Taxonomy" id="392030"/>
    <lineage>
        <taxon>Eukaryota</taxon>
        <taxon>Metazoa</taxon>
        <taxon>Spiralia</taxon>
        <taxon>Gnathifera</taxon>
        <taxon>Rotifera</taxon>
        <taxon>Eurotatoria</taxon>
        <taxon>Bdelloidea</taxon>
        <taxon>Philodinida</taxon>
        <taxon>Philodinidae</taxon>
        <taxon>Rotaria</taxon>
    </lineage>
</organism>
<feature type="coiled-coil region" evidence="1">
    <location>
        <begin position="495"/>
        <end position="646"/>
    </location>
</feature>
<protein>
    <recommendedName>
        <fullName evidence="2">FHA domain-containing protein</fullName>
    </recommendedName>
</protein>
<evidence type="ECO:0000313" key="3">
    <source>
        <dbReference type="EMBL" id="CAF4023673.1"/>
    </source>
</evidence>
<dbReference type="InterPro" id="IPR000253">
    <property type="entry name" value="FHA_dom"/>
</dbReference>
<dbReference type="AlphaFoldDB" id="A0A8S2NX72"/>
<keyword evidence="1" id="KW-0175">Coiled coil</keyword>